<dbReference type="InterPro" id="IPR045851">
    <property type="entry name" value="AMP-bd_C_sf"/>
</dbReference>
<name>A0A9X9XIA3_9PROT</name>
<keyword evidence="6" id="KW-1185">Reference proteome</keyword>
<dbReference type="InterPro" id="IPR032387">
    <property type="entry name" value="ACAS_N"/>
</dbReference>
<dbReference type="InterPro" id="IPR000873">
    <property type="entry name" value="AMP-dep_synth/lig_dom"/>
</dbReference>
<dbReference type="InterPro" id="IPR042099">
    <property type="entry name" value="ANL_N_sf"/>
</dbReference>
<evidence type="ECO:0000313" key="5">
    <source>
        <dbReference type="EMBL" id="MBR0683439.1"/>
    </source>
</evidence>
<dbReference type="FunFam" id="3.30.300.30:FF:000017">
    <property type="entry name" value="Acyl-CoA synthetase short-chain family member 3"/>
    <property type="match status" value="1"/>
</dbReference>
<dbReference type="Pfam" id="PF16177">
    <property type="entry name" value="ACAS_N"/>
    <property type="match status" value="1"/>
</dbReference>
<organism evidence="5 6">
    <name type="scientific">Neoroseomonas eburnea</name>
    <dbReference type="NCBI Taxonomy" id="1346889"/>
    <lineage>
        <taxon>Bacteria</taxon>
        <taxon>Pseudomonadati</taxon>
        <taxon>Pseudomonadota</taxon>
        <taxon>Alphaproteobacteria</taxon>
        <taxon>Acetobacterales</taxon>
        <taxon>Acetobacteraceae</taxon>
        <taxon>Neoroseomonas</taxon>
    </lineage>
</organism>
<feature type="domain" description="Acetyl-coenzyme A synthetase N-terminal" evidence="4">
    <location>
        <begin position="10"/>
        <end position="64"/>
    </location>
</feature>
<accession>A0A9X9XIA3</accession>
<dbReference type="AlphaFoldDB" id="A0A9X9XIA3"/>
<dbReference type="GO" id="GO:0050218">
    <property type="term" value="F:propionate-CoA ligase activity"/>
    <property type="evidence" value="ECO:0007669"/>
    <property type="project" value="TreeGrafter"/>
</dbReference>
<dbReference type="InterPro" id="IPR020845">
    <property type="entry name" value="AMP-binding_CS"/>
</dbReference>
<dbReference type="InterPro" id="IPR025110">
    <property type="entry name" value="AMP-bd_C"/>
</dbReference>
<dbReference type="PROSITE" id="PS00455">
    <property type="entry name" value="AMP_BINDING"/>
    <property type="match status" value="1"/>
</dbReference>
<evidence type="ECO:0000313" key="6">
    <source>
        <dbReference type="Proteomes" id="UP001138709"/>
    </source>
</evidence>
<dbReference type="Pfam" id="PF00501">
    <property type="entry name" value="AMP-binding"/>
    <property type="match status" value="1"/>
</dbReference>
<dbReference type="CDD" id="cd05967">
    <property type="entry name" value="PrpE"/>
    <property type="match status" value="1"/>
</dbReference>
<dbReference type="PANTHER" id="PTHR43347">
    <property type="entry name" value="ACYL-COA SYNTHETASE"/>
    <property type="match status" value="1"/>
</dbReference>
<feature type="domain" description="AMP-binding enzyme C-terminal" evidence="3">
    <location>
        <begin position="517"/>
        <end position="595"/>
    </location>
</feature>
<proteinExistence type="inferred from homology"/>
<comment type="similarity">
    <text evidence="1">Belongs to the ATP-dependent AMP-binding enzyme family.</text>
</comment>
<dbReference type="Gene3D" id="3.40.50.12780">
    <property type="entry name" value="N-terminal domain of ligase-like"/>
    <property type="match status" value="1"/>
</dbReference>
<dbReference type="RefSeq" id="WP_211849008.1">
    <property type="nucleotide sequence ID" value="NZ_JAAEDL010000032.1"/>
</dbReference>
<gene>
    <name evidence="5" type="ORF">GXW74_23335</name>
</gene>
<dbReference type="SUPFAM" id="SSF56801">
    <property type="entry name" value="Acetyl-CoA synthetase-like"/>
    <property type="match status" value="1"/>
</dbReference>
<comment type="caution">
    <text evidence="5">The sequence shown here is derived from an EMBL/GenBank/DDBJ whole genome shotgun (WGS) entry which is preliminary data.</text>
</comment>
<feature type="domain" description="AMP-dependent synthetase/ligase" evidence="2">
    <location>
        <begin position="68"/>
        <end position="452"/>
    </location>
</feature>
<evidence type="ECO:0000259" key="3">
    <source>
        <dbReference type="Pfam" id="PF13193"/>
    </source>
</evidence>
<evidence type="ECO:0000256" key="1">
    <source>
        <dbReference type="ARBA" id="ARBA00006432"/>
    </source>
</evidence>
<evidence type="ECO:0000259" key="2">
    <source>
        <dbReference type="Pfam" id="PF00501"/>
    </source>
</evidence>
<dbReference type="Gene3D" id="3.30.300.30">
    <property type="match status" value="1"/>
</dbReference>
<protein>
    <submittedName>
        <fullName evidence="5">Propionyl-CoA synthetase</fullName>
    </submittedName>
</protein>
<dbReference type="PANTHER" id="PTHR43347:SF3">
    <property type="entry name" value="ACYL-COA SYNTHETASE SHORT-CHAIN FAMILY MEMBER 3, MITOCHONDRIAL"/>
    <property type="match status" value="1"/>
</dbReference>
<dbReference type="EMBL" id="JAAEDL010000032">
    <property type="protein sequence ID" value="MBR0683439.1"/>
    <property type="molecule type" value="Genomic_DNA"/>
</dbReference>
<dbReference type="Pfam" id="PF13193">
    <property type="entry name" value="AMP-binding_C"/>
    <property type="match status" value="1"/>
</dbReference>
<evidence type="ECO:0000259" key="4">
    <source>
        <dbReference type="Pfam" id="PF16177"/>
    </source>
</evidence>
<sequence>MNEAAGATRYDETYARWRRDPAAYWSEAAKGIAWDAPPRAAFDPALGVYGRWFPGGRLNTCFNAVDRHVAAGRGAQPAIIWDSPMTGRIEAMSYARLQDRVARVAGALAARGVAKGDRVIVYMPMVPEAAIAMLACARLGAVHSVVFGGFAAAELATRIADAKPKAIVSASCGLEPGRVVKYKPLLDAAIGLSPHKPASVLILQRPESPCELTPGRDEDLLAAETAASPHACVSVESTDPLYILYTSGTTGAPKGIVRDNGGHAVALHNSMSMVYGANPGDVYWAASDVGWVVGHSYIVYAPLLAGCTTVLFEGKPVGTPDAGTFWRVCAQHGVKVLFTAPTAIRAIKKEDPEGLLLKRHDLSRLEALYLAGERCDPDTVTWSERLLGKPVVDHWWQTETGWTITGNFRGLGLFPTRPGSGGKPAPGYDVVALDEANRELPRGQIGSLAVRLPLPPSCLPTLFNADQRFRDAYLSAHPGFYSTADAGMIDEDGYVWVMSRTDDIINVAGHRLSTGAMEEVLASHPDVAECAVVGVRDTLKGQVPLGLVVLKAGVTRGEAAIGQELVAMVRDRIGPVAAFKDARVVARLPKTRSGKILRATLRKIADGEDYVVPPTIDDPAILDEVGDVLKAAMR</sequence>
<reference evidence="5" key="2">
    <citation type="journal article" date="2021" name="Syst. Appl. Microbiol.">
        <title>Roseomonas hellenica sp. nov., isolated from roots of wild-growing Alkanna tinctoria.</title>
        <authorList>
            <person name="Rat A."/>
            <person name="Naranjo H.D."/>
            <person name="Lebbe L."/>
            <person name="Cnockaert M."/>
            <person name="Krigas N."/>
            <person name="Grigoriadou K."/>
            <person name="Maloupa E."/>
            <person name="Willems A."/>
        </authorList>
    </citation>
    <scope>NUCLEOTIDE SEQUENCE</scope>
    <source>
        <strain evidence="5">LMG 31228</strain>
    </source>
</reference>
<dbReference type="Proteomes" id="UP001138709">
    <property type="component" value="Unassembled WGS sequence"/>
</dbReference>
<reference evidence="5" key="1">
    <citation type="submission" date="2020-01" db="EMBL/GenBank/DDBJ databases">
        <authorList>
            <person name="Rat A."/>
        </authorList>
    </citation>
    <scope>NUCLEOTIDE SEQUENCE</scope>
    <source>
        <strain evidence="5">LMG 31228</strain>
    </source>
</reference>